<comment type="caution">
    <text evidence="3">The sequence shown here is derived from an EMBL/GenBank/DDBJ whole genome shotgun (WGS) entry which is preliminary data.</text>
</comment>
<keyword evidence="1" id="KW-1133">Transmembrane helix</keyword>
<evidence type="ECO:0000313" key="3">
    <source>
        <dbReference type="EMBL" id="MBB3112608.1"/>
    </source>
</evidence>
<dbReference type="RefSeq" id="WP_183602727.1">
    <property type="nucleotide sequence ID" value="NZ_JACHXK010000013.1"/>
</dbReference>
<sequence length="312" mass="35274">MKRHIGKIVVVVTVLVVIVPTLLYVEFFYGIVQKFRFEQRAERYLAATYEEDMKITKVRYTWDSMVHPLFAVASPKSDPDLSFTLFPDEERESGVSDDYATTLWKTQAIGEGRRLLQSVQPEYARDAAIDFSCCDVSNYDVASIRGKVPHFGTTGLPFDLVIQLSRPIGEGDLNAMYQSVTALRKSDSLELERLTFLYRMSEYGASVYFEIPGGEMNAIASAEDLEKYNASRLPAQDIAERIGASLQWDERQSEATFSRKGTTLVVRSWGNEAILNGQSLHDPIGAYIGDYMKLYVPVRLIERAFGQEVALW</sequence>
<dbReference type="InterPro" id="IPR012854">
    <property type="entry name" value="Cu_amine_oxidase-like_N"/>
</dbReference>
<dbReference type="Proteomes" id="UP000570361">
    <property type="component" value="Unassembled WGS sequence"/>
</dbReference>
<gene>
    <name evidence="3" type="ORF">FHS18_004709</name>
</gene>
<keyword evidence="1" id="KW-0812">Transmembrane</keyword>
<keyword evidence="1" id="KW-0472">Membrane</keyword>
<dbReference type="AlphaFoldDB" id="A0A7W5B1D4"/>
<dbReference type="InterPro" id="IPR036582">
    <property type="entry name" value="Mao_N_sf"/>
</dbReference>
<dbReference type="EMBL" id="JACHXK010000013">
    <property type="protein sequence ID" value="MBB3112608.1"/>
    <property type="molecule type" value="Genomic_DNA"/>
</dbReference>
<dbReference type="SUPFAM" id="SSF55383">
    <property type="entry name" value="Copper amine oxidase, domain N"/>
    <property type="match status" value="1"/>
</dbReference>
<feature type="domain" description="Copper amine oxidase-like N-terminal" evidence="2">
    <location>
        <begin position="233"/>
        <end position="309"/>
    </location>
</feature>
<evidence type="ECO:0000259" key="2">
    <source>
        <dbReference type="Pfam" id="PF07833"/>
    </source>
</evidence>
<evidence type="ECO:0000313" key="4">
    <source>
        <dbReference type="Proteomes" id="UP000570361"/>
    </source>
</evidence>
<evidence type="ECO:0000256" key="1">
    <source>
        <dbReference type="SAM" id="Phobius"/>
    </source>
</evidence>
<accession>A0A7W5B1D4</accession>
<feature type="transmembrane region" description="Helical" evidence="1">
    <location>
        <begin position="9"/>
        <end position="32"/>
    </location>
</feature>
<reference evidence="3 4" key="1">
    <citation type="submission" date="2020-08" db="EMBL/GenBank/DDBJ databases">
        <title>Genomic Encyclopedia of Type Strains, Phase III (KMG-III): the genomes of soil and plant-associated and newly described type strains.</title>
        <authorList>
            <person name="Whitman W."/>
        </authorList>
    </citation>
    <scope>NUCLEOTIDE SEQUENCE [LARGE SCALE GENOMIC DNA]</scope>
    <source>
        <strain evidence="3 4">CECT 5862</strain>
    </source>
</reference>
<keyword evidence="4" id="KW-1185">Reference proteome</keyword>
<protein>
    <recommendedName>
        <fullName evidence="2">Copper amine oxidase-like N-terminal domain-containing protein</fullName>
    </recommendedName>
</protein>
<dbReference type="Pfam" id="PF07833">
    <property type="entry name" value="Cu_amine_oxidN1"/>
    <property type="match status" value="1"/>
</dbReference>
<proteinExistence type="predicted"/>
<dbReference type="Gene3D" id="3.30.457.10">
    <property type="entry name" value="Copper amine oxidase-like, N-terminal domain"/>
    <property type="match status" value="1"/>
</dbReference>
<organism evidence="3 4">
    <name type="scientific">Paenibacillus phyllosphaerae</name>
    <dbReference type="NCBI Taxonomy" id="274593"/>
    <lineage>
        <taxon>Bacteria</taxon>
        <taxon>Bacillati</taxon>
        <taxon>Bacillota</taxon>
        <taxon>Bacilli</taxon>
        <taxon>Bacillales</taxon>
        <taxon>Paenibacillaceae</taxon>
        <taxon>Paenibacillus</taxon>
    </lineage>
</organism>
<name>A0A7W5B1D4_9BACL</name>